<gene>
    <name evidence="7" type="ORF">A605_10395</name>
</gene>
<reference evidence="7 8" key="1">
    <citation type="journal article" date="2012" name="Stand. Genomic Sci.">
        <title>Genome sequence of the halotolerant bacterium Corynebacterium halotolerans type strain YIM 70093(T) (= DSM 44683(T)).</title>
        <authorList>
            <person name="Ruckert C."/>
            <person name="Albersmeier A."/>
            <person name="Al-Dilaimi A."/>
            <person name="Niehaus K."/>
            <person name="Szczepanowski R."/>
            <person name="Kalinowski J."/>
        </authorList>
    </citation>
    <scope>NUCLEOTIDE SEQUENCE [LARGE SCALE GENOMIC DNA]</scope>
    <source>
        <strain evidence="7">YIM 70093</strain>
    </source>
</reference>
<proteinExistence type="predicted"/>
<dbReference type="InterPro" id="IPR013749">
    <property type="entry name" value="PM/HMP-P_kinase-1"/>
</dbReference>
<dbReference type="Proteomes" id="UP000011723">
    <property type="component" value="Chromosome"/>
</dbReference>
<dbReference type="SUPFAM" id="SSF53613">
    <property type="entry name" value="Ribokinase-like"/>
    <property type="match status" value="1"/>
</dbReference>
<dbReference type="PATRIC" id="fig|1121362.3.peg.2104"/>
<dbReference type="EC" id="2.7.1.35" evidence="1"/>
<dbReference type="OrthoDB" id="9800808at2"/>
<dbReference type="GO" id="GO:0009443">
    <property type="term" value="P:pyridoxal 5'-phosphate salvage"/>
    <property type="evidence" value="ECO:0007669"/>
    <property type="project" value="InterPro"/>
</dbReference>
<dbReference type="PANTHER" id="PTHR10534">
    <property type="entry name" value="PYRIDOXAL KINASE"/>
    <property type="match status" value="1"/>
</dbReference>
<organism evidence="7 8">
    <name type="scientific">Corynebacterium halotolerans YIM 70093 = DSM 44683</name>
    <dbReference type="NCBI Taxonomy" id="1121362"/>
    <lineage>
        <taxon>Bacteria</taxon>
        <taxon>Bacillati</taxon>
        <taxon>Actinomycetota</taxon>
        <taxon>Actinomycetes</taxon>
        <taxon>Mycobacteriales</taxon>
        <taxon>Corynebacteriaceae</taxon>
        <taxon>Corynebacterium</taxon>
    </lineage>
</organism>
<evidence type="ECO:0000256" key="1">
    <source>
        <dbReference type="ARBA" id="ARBA00012104"/>
    </source>
</evidence>
<dbReference type="InterPro" id="IPR029056">
    <property type="entry name" value="Ribokinase-like"/>
</dbReference>
<keyword evidence="4 7" id="KW-0418">Kinase</keyword>
<keyword evidence="2 7" id="KW-0808">Transferase</keyword>
<dbReference type="AlphaFoldDB" id="M1MZF5"/>
<evidence type="ECO:0000313" key="8">
    <source>
        <dbReference type="Proteomes" id="UP000011723"/>
    </source>
</evidence>
<dbReference type="CDD" id="cd01173">
    <property type="entry name" value="pyridoxal_pyridoxamine_kinase"/>
    <property type="match status" value="1"/>
</dbReference>
<dbReference type="InterPro" id="IPR004625">
    <property type="entry name" value="PyrdxlKinase"/>
</dbReference>
<evidence type="ECO:0000256" key="5">
    <source>
        <dbReference type="ARBA" id="ARBA00022840"/>
    </source>
</evidence>
<feature type="domain" description="Pyridoxamine kinase/Phosphomethylpyrimidine kinase" evidence="6">
    <location>
        <begin position="77"/>
        <end position="243"/>
    </location>
</feature>
<evidence type="ECO:0000259" key="6">
    <source>
        <dbReference type="Pfam" id="PF08543"/>
    </source>
</evidence>
<dbReference type="GO" id="GO:0005524">
    <property type="term" value="F:ATP binding"/>
    <property type="evidence" value="ECO:0007669"/>
    <property type="project" value="UniProtKB-KW"/>
</dbReference>
<name>M1MZF5_9CORY</name>
<dbReference type="EMBL" id="CP003697">
    <property type="protein sequence ID" value="AGF73079.1"/>
    <property type="molecule type" value="Genomic_DNA"/>
</dbReference>
<evidence type="ECO:0000256" key="3">
    <source>
        <dbReference type="ARBA" id="ARBA00022741"/>
    </source>
</evidence>
<keyword evidence="8" id="KW-1185">Reference proteome</keyword>
<dbReference type="NCBIfam" id="TIGR00687">
    <property type="entry name" value="pyridox_kin"/>
    <property type="match status" value="1"/>
</dbReference>
<dbReference type="GO" id="GO:0005829">
    <property type="term" value="C:cytosol"/>
    <property type="evidence" value="ECO:0007669"/>
    <property type="project" value="TreeGrafter"/>
</dbReference>
<dbReference type="STRING" id="1121362.A605_10395"/>
<dbReference type="HOGENOM" id="CLU_046496_3_1_11"/>
<dbReference type="RefSeq" id="WP_015401495.1">
    <property type="nucleotide sequence ID" value="NC_020302.1"/>
</dbReference>
<sequence length="282" mass="30414">MNILSIQSAVAYGHVGNAGAVFPLQRLGHEVWPVHTVNFSNHTAYDTVRGREFSAAQVADVILGIEELGVFGEIDVVLSGYQGGHEIAEVITDTVARVRQVNPNAVYSCDPVMGNAVFGRFVAEEIPELMRSLVVPAADILTPNQWELGVLTGRQGTDLATTLAAVESLRQAGPRAVLVTSVQRPDRPAGTVEMLAVDDRGAWIVRTPHVPRKFVGTGDVAAALFTGHYVSNGDAADALARTASSMFDLITATDEAGSEELKLVESQEYYVRPRMQFEVERV</sequence>
<dbReference type="GO" id="GO:0008478">
    <property type="term" value="F:pyridoxal kinase activity"/>
    <property type="evidence" value="ECO:0007669"/>
    <property type="project" value="UniProtKB-EC"/>
</dbReference>
<protein>
    <recommendedName>
        <fullName evidence="1">pyridoxal kinase</fullName>
        <ecNumber evidence="1">2.7.1.35</ecNumber>
    </recommendedName>
</protein>
<dbReference type="KEGG" id="chn:A605_10395"/>
<dbReference type="NCBIfam" id="NF004398">
    <property type="entry name" value="PRK05756.1"/>
    <property type="match status" value="1"/>
</dbReference>
<evidence type="ECO:0000256" key="4">
    <source>
        <dbReference type="ARBA" id="ARBA00022777"/>
    </source>
</evidence>
<evidence type="ECO:0000256" key="2">
    <source>
        <dbReference type="ARBA" id="ARBA00022679"/>
    </source>
</evidence>
<dbReference type="Pfam" id="PF08543">
    <property type="entry name" value="Phos_pyr_kin"/>
    <property type="match status" value="1"/>
</dbReference>
<dbReference type="PANTHER" id="PTHR10534:SF2">
    <property type="entry name" value="PYRIDOXAL KINASE"/>
    <property type="match status" value="1"/>
</dbReference>
<keyword evidence="3" id="KW-0547">Nucleotide-binding</keyword>
<accession>M1MZF5</accession>
<evidence type="ECO:0000313" key="7">
    <source>
        <dbReference type="EMBL" id="AGF73079.1"/>
    </source>
</evidence>
<dbReference type="Gene3D" id="3.40.1190.20">
    <property type="match status" value="1"/>
</dbReference>
<dbReference type="eggNOG" id="COG2240">
    <property type="taxonomic scope" value="Bacteria"/>
</dbReference>
<keyword evidence="5" id="KW-0067">ATP-binding</keyword>